<dbReference type="AlphaFoldDB" id="A0A081ALL3"/>
<sequence>MECADADGSISECSFDVVSSAERDEYKDHSKMMKLNPGERQGWWSAKKFDRRIRMMSLVQGAVNDHRTRILLDTGANVSVITDTFAKKLRLRDIPDHGRSIDIQGISEGKVSTTRRVLMKITLGWEMVYEFEMGFMAYSAGVDVVLGTDFMIPSGIRLDLFHGAAQLPNEVCIPLIKTEDMVESMEYSAHVKSGPSEALDVPGHESREYRLAKRAARLEQHVLWVRRTEKVSERTAFVPAFDRLAMLVLVGDLPRGEGYVCLDSKKYKRLASACLRELSRPTAVQARVRTLRTMAGDPTSIG</sequence>
<keyword evidence="1" id="KW-0378">Hydrolase</keyword>
<organism evidence="3 4">
    <name type="scientific">Phytophthora nicotianae P1976</name>
    <dbReference type="NCBI Taxonomy" id="1317066"/>
    <lineage>
        <taxon>Eukaryota</taxon>
        <taxon>Sar</taxon>
        <taxon>Stramenopiles</taxon>
        <taxon>Oomycota</taxon>
        <taxon>Peronosporomycetes</taxon>
        <taxon>Peronosporales</taxon>
        <taxon>Peronosporaceae</taxon>
        <taxon>Phytophthora</taxon>
    </lineage>
</organism>
<dbReference type="CDD" id="cd00303">
    <property type="entry name" value="retropepsin_like"/>
    <property type="match status" value="1"/>
</dbReference>
<protein>
    <recommendedName>
        <fullName evidence="2">Peptidase A2 domain-containing protein</fullName>
    </recommendedName>
</protein>
<comment type="caution">
    <text evidence="3">The sequence shown here is derived from an EMBL/GenBank/DDBJ whole genome shotgun (WGS) entry which is preliminary data.</text>
</comment>
<accession>A0A081ALL3</accession>
<proteinExistence type="predicted"/>
<dbReference type="Gene3D" id="2.40.70.10">
    <property type="entry name" value="Acid Proteases"/>
    <property type="match status" value="1"/>
</dbReference>
<evidence type="ECO:0000313" key="3">
    <source>
        <dbReference type="EMBL" id="ETO79774.1"/>
    </source>
</evidence>
<gene>
    <name evidence="3" type="ORF">F444_05615</name>
</gene>
<dbReference type="Pfam" id="PF13650">
    <property type="entry name" value="Asp_protease_2"/>
    <property type="match status" value="1"/>
</dbReference>
<dbReference type="InterPro" id="IPR021109">
    <property type="entry name" value="Peptidase_aspartic_dom_sf"/>
</dbReference>
<dbReference type="SUPFAM" id="SSF50630">
    <property type="entry name" value="Acid proteases"/>
    <property type="match status" value="1"/>
</dbReference>
<dbReference type="PROSITE" id="PS50175">
    <property type="entry name" value="ASP_PROT_RETROV"/>
    <property type="match status" value="1"/>
</dbReference>
<feature type="domain" description="Peptidase A2" evidence="2">
    <location>
        <begin position="68"/>
        <end position="107"/>
    </location>
</feature>
<reference evidence="3 4" key="1">
    <citation type="submission" date="2013-11" db="EMBL/GenBank/DDBJ databases">
        <title>The Genome Sequence of Phytophthora parasitica P1976.</title>
        <authorList>
            <consortium name="The Broad Institute Genomics Platform"/>
            <person name="Russ C."/>
            <person name="Tyler B."/>
            <person name="Panabieres F."/>
            <person name="Shan W."/>
            <person name="Tripathy S."/>
            <person name="Grunwald N."/>
            <person name="Machado M."/>
            <person name="Johnson C.S."/>
            <person name="Walker B."/>
            <person name="Young S."/>
            <person name="Zeng Q."/>
            <person name="Gargeya S."/>
            <person name="Fitzgerald M."/>
            <person name="Haas B."/>
            <person name="Abouelleil A."/>
            <person name="Allen A.W."/>
            <person name="Alvarado L."/>
            <person name="Arachchi H.M."/>
            <person name="Berlin A.M."/>
            <person name="Chapman S.B."/>
            <person name="Gainer-Dewar J."/>
            <person name="Goldberg J."/>
            <person name="Griggs A."/>
            <person name="Gujja S."/>
            <person name="Hansen M."/>
            <person name="Howarth C."/>
            <person name="Imamovic A."/>
            <person name="Ireland A."/>
            <person name="Larimer J."/>
            <person name="McCowan C."/>
            <person name="Murphy C."/>
            <person name="Pearson M."/>
            <person name="Poon T.W."/>
            <person name="Priest M."/>
            <person name="Roberts A."/>
            <person name="Saif S."/>
            <person name="Shea T."/>
            <person name="Sisk P."/>
            <person name="Sykes S."/>
            <person name="Wortman J."/>
            <person name="Nusbaum C."/>
            <person name="Birren B."/>
        </authorList>
    </citation>
    <scope>NUCLEOTIDE SEQUENCE [LARGE SCALE GENOMIC DNA]</scope>
    <source>
        <strain evidence="3 4">P1976</strain>
    </source>
</reference>
<dbReference type="EMBL" id="ANJA01001070">
    <property type="protein sequence ID" value="ETO79774.1"/>
    <property type="molecule type" value="Genomic_DNA"/>
</dbReference>
<name>A0A081ALL3_PHYNI</name>
<dbReference type="Proteomes" id="UP000028582">
    <property type="component" value="Unassembled WGS sequence"/>
</dbReference>
<dbReference type="GO" id="GO:0004190">
    <property type="term" value="F:aspartic-type endopeptidase activity"/>
    <property type="evidence" value="ECO:0007669"/>
    <property type="project" value="InterPro"/>
</dbReference>
<evidence type="ECO:0000313" key="4">
    <source>
        <dbReference type="Proteomes" id="UP000028582"/>
    </source>
</evidence>
<dbReference type="GO" id="GO:0006508">
    <property type="term" value="P:proteolysis"/>
    <property type="evidence" value="ECO:0007669"/>
    <property type="project" value="InterPro"/>
</dbReference>
<evidence type="ECO:0000256" key="1">
    <source>
        <dbReference type="ARBA" id="ARBA00022801"/>
    </source>
</evidence>
<evidence type="ECO:0000259" key="2">
    <source>
        <dbReference type="PROSITE" id="PS50175"/>
    </source>
</evidence>
<dbReference type="InterPro" id="IPR001995">
    <property type="entry name" value="Peptidase_A2_cat"/>
</dbReference>